<dbReference type="GO" id="GO:0005576">
    <property type="term" value="C:extracellular region"/>
    <property type="evidence" value="ECO:0007669"/>
    <property type="project" value="UniProtKB-SubCell"/>
</dbReference>
<dbReference type="CDD" id="cd21817">
    <property type="entry name" value="IgC1_CH1_IgEG"/>
    <property type="match status" value="1"/>
</dbReference>
<dbReference type="SMART" id="SM00407">
    <property type="entry name" value="IGc1"/>
    <property type="match status" value="8"/>
</dbReference>
<dbReference type="PROSITE" id="PS50835">
    <property type="entry name" value="IG_LIKE"/>
    <property type="match status" value="9"/>
</dbReference>
<keyword evidence="3" id="KW-1003">Cell membrane</keyword>
<evidence type="ECO:0000313" key="11">
    <source>
        <dbReference type="Proteomes" id="UP001142489"/>
    </source>
</evidence>
<evidence type="ECO:0000256" key="4">
    <source>
        <dbReference type="ARBA" id="ARBA00022525"/>
    </source>
</evidence>
<dbReference type="InterPro" id="IPR003006">
    <property type="entry name" value="Ig/MHC_CS"/>
</dbReference>
<dbReference type="GO" id="GO:0042113">
    <property type="term" value="P:B cell activation"/>
    <property type="evidence" value="ECO:0007669"/>
    <property type="project" value="UniProtKB-ARBA"/>
</dbReference>
<dbReference type="CDD" id="cd00098">
    <property type="entry name" value="IgC1"/>
    <property type="match status" value="2"/>
</dbReference>
<dbReference type="InterPro" id="IPR013783">
    <property type="entry name" value="Ig-like_fold"/>
</dbReference>
<evidence type="ECO:0000256" key="8">
    <source>
        <dbReference type="SAM" id="Phobius"/>
    </source>
</evidence>
<dbReference type="FunFam" id="2.60.40.10:FF:001540">
    <property type="entry name" value="Immunoglobulin heavy constant gamma 1"/>
    <property type="match status" value="1"/>
</dbReference>
<dbReference type="PROSITE" id="PS00290">
    <property type="entry name" value="IG_MHC"/>
    <property type="match status" value="3"/>
</dbReference>
<feature type="domain" description="Ig-like" evidence="9">
    <location>
        <begin position="837"/>
        <end position="931"/>
    </location>
</feature>
<organism evidence="10 11">
    <name type="scientific">Phrynocephalus forsythii</name>
    <dbReference type="NCBI Taxonomy" id="171643"/>
    <lineage>
        <taxon>Eukaryota</taxon>
        <taxon>Metazoa</taxon>
        <taxon>Chordata</taxon>
        <taxon>Craniata</taxon>
        <taxon>Vertebrata</taxon>
        <taxon>Euteleostomi</taxon>
        <taxon>Lepidosauria</taxon>
        <taxon>Squamata</taxon>
        <taxon>Bifurcata</taxon>
        <taxon>Unidentata</taxon>
        <taxon>Episquamata</taxon>
        <taxon>Toxicofera</taxon>
        <taxon>Iguania</taxon>
        <taxon>Acrodonta</taxon>
        <taxon>Agamidae</taxon>
        <taxon>Agaminae</taxon>
        <taxon>Phrynocephalus</taxon>
    </lineage>
</organism>
<evidence type="ECO:0000256" key="6">
    <source>
        <dbReference type="ARBA" id="ARBA00023157"/>
    </source>
</evidence>
<keyword evidence="8" id="KW-1133">Transmembrane helix</keyword>
<dbReference type="InterPro" id="IPR007110">
    <property type="entry name" value="Ig-like_dom"/>
</dbReference>
<feature type="domain" description="Ig-like" evidence="9">
    <location>
        <begin position="941"/>
        <end position="1039"/>
    </location>
</feature>
<evidence type="ECO:0000256" key="2">
    <source>
        <dbReference type="ARBA" id="ARBA00004613"/>
    </source>
</evidence>
<dbReference type="GO" id="GO:0005886">
    <property type="term" value="C:plasma membrane"/>
    <property type="evidence" value="ECO:0007669"/>
    <property type="project" value="UniProtKB-SubCell"/>
</dbReference>
<feature type="domain" description="Ig-like" evidence="9">
    <location>
        <begin position="558"/>
        <end position="654"/>
    </location>
</feature>
<dbReference type="SUPFAM" id="SSF48726">
    <property type="entry name" value="Immunoglobulin"/>
    <property type="match status" value="10"/>
</dbReference>
<dbReference type="FunFam" id="2.60.40.10:FF:001690">
    <property type="entry name" value="Immunoglobulin heavy constant epsilon"/>
    <property type="match status" value="1"/>
</dbReference>
<keyword evidence="4" id="KW-0964">Secreted</keyword>
<reference evidence="10" key="1">
    <citation type="journal article" date="2023" name="DNA Res.">
        <title>Chromosome-level genome assembly of Phrynocephalus forsythii using third-generation DNA sequencing and Hi-C analysis.</title>
        <authorList>
            <person name="Qi Y."/>
            <person name="Zhao W."/>
            <person name="Zhao Y."/>
            <person name="Niu C."/>
            <person name="Cao S."/>
            <person name="Zhang Y."/>
        </authorList>
    </citation>
    <scope>NUCLEOTIDE SEQUENCE</scope>
    <source>
        <tissue evidence="10">Muscle</tissue>
    </source>
</reference>
<dbReference type="Pfam" id="PF07654">
    <property type="entry name" value="C1-set"/>
    <property type="match status" value="9"/>
</dbReference>
<feature type="domain" description="Ig-like" evidence="9">
    <location>
        <begin position="663"/>
        <end position="755"/>
    </location>
</feature>
<dbReference type="FunFam" id="2.60.40.10:FF:000998">
    <property type="entry name" value="Immunoglobulin heavy constant epsilon"/>
    <property type="match status" value="1"/>
</dbReference>
<dbReference type="AlphaFoldDB" id="A0A9Q0XF20"/>
<feature type="domain" description="Ig-like" evidence="9">
    <location>
        <begin position="164"/>
        <end position="257"/>
    </location>
</feature>
<proteinExistence type="predicted"/>
<dbReference type="InterPro" id="IPR036179">
    <property type="entry name" value="Ig-like_dom_sf"/>
</dbReference>
<feature type="domain" description="Ig-like" evidence="9">
    <location>
        <begin position="1048"/>
        <end position="1149"/>
    </location>
</feature>
<evidence type="ECO:0000256" key="1">
    <source>
        <dbReference type="ARBA" id="ARBA00004236"/>
    </source>
</evidence>
<evidence type="ECO:0000256" key="7">
    <source>
        <dbReference type="ARBA" id="ARBA00023319"/>
    </source>
</evidence>
<dbReference type="FunFam" id="2.60.40.10:FF:000463">
    <property type="entry name" value="Immunoglobulin heavy constant gamma 1"/>
    <property type="match status" value="1"/>
</dbReference>
<dbReference type="InterPro" id="IPR050380">
    <property type="entry name" value="Immune_Resp_Modulators"/>
</dbReference>
<dbReference type="Gene3D" id="2.60.40.10">
    <property type="entry name" value="Immunoglobulins"/>
    <property type="match status" value="10"/>
</dbReference>
<keyword evidence="8" id="KW-0812">Transmembrane</keyword>
<feature type="domain" description="Ig-like" evidence="9">
    <location>
        <begin position="1158"/>
        <end position="1259"/>
    </location>
</feature>
<comment type="subcellular location">
    <subcellularLocation>
        <location evidence="1">Cell membrane</location>
    </subcellularLocation>
    <subcellularLocation>
        <location evidence="2">Secreted</location>
    </subcellularLocation>
</comment>
<dbReference type="OrthoDB" id="8694217at2759"/>
<evidence type="ECO:0000256" key="5">
    <source>
        <dbReference type="ARBA" id="ARBA00023136"/>
    </source>
</evidence>
<name>A0A9Q0XF20_9SAUR</name>
<evidence type="ECO:0000259" key="9">
    <source>
        <dbReference type="PROSITE" id="PS50835"/>
    </source>
</evidence>
<comment type="caution">
    <text evidence="10">The sequence shown here is derived from an EMBL/GenBank/DDBJ whole genome shotgun (WGS) entry which is preliminary data.</text>
</comment>
<dbReference type="Proteomes" id="UP001142489">
    <property type="component" value="Unassembled WGS sequence"/>
</dbReference>
<keyword evidence="5 8" id="KW-0472">Membrane</keyword>
<feature type="domain" description="Ig-like" evidence="9">
    <location>
        <begin position="430"/>
        <end position="541"/>
    </location>
</feature>
<keyword evidence="11" id="KW-1185">Reference proteome</keyword>
<keyword evidence="7" id="KW-0393">Immunoglobulin domain</keyword>
<feature type="transmembrane region" description="Helical" evidence="8">
    <location>
        <begin position="397"/>
        <end position="417"/>
    </location>
</feature>
<dbReference type="EMBL" id="JAPFRF010000012">
    <property type="protein sequence ID" value="KAJ7313112.1"/>
    <property type="molecule type" value="Genomic_DNA"/>
</dbReference>
<sequence>MEEKEKCKIKNNIKDKPDACSTLQLTQSSLGVVMPGGSLKLTCAVTGVQVSDYCWHWIQQFPGKPGWVFARGSITVQYWGSLTVSDAHTKSSMLRKDGHHKHNEHAALSCSWIHPSFVNRRRKTIIYRKQMFPKQMKGLRQCDYFDYWGPGTLVTVSSASPSAPSLFPLLSYGSSSDNGAMTVGCLAKDFLPDSVTFFWDDKNNNSLADGTFKRFPSVFTGGTYTATSQASISETDWENKSPLFCRAKHLEVNKVVRVDRDTHCPVCPAPEMHIRAPPPKAFQTPYLNSTITCTATNLCMEKATIQWFKEGQLLDSGFTTNKLPLDNGKGYGIRSELVVTLREWNACKQYSCKVESGKYNNTLQISKCSFCPADAYVLSKVYLDEIMETTEDEELQSIMSILSTFIILFLMSLFYSATVTVIKTRGPTDPVAIVKYEACNWTDPEPIQGRILPPNCDEHTTETSLELVCLLQSLGPGKATVQWLKNGEMEQEPVEVKLAEKGDKNKGYIGFVRREISKKSWDEGHQHSCKVTPMQGSKNITIYTTSKCKACYGLRQPPTVSITKPSYRELLEKTGKVTCTATGLDLSNTKITWQVDGKPSSEVQDNMAKANASGCSKVTGSHTVSLEQWRKGTMFTCKAAGGCYEDVIQEEEIRNETGAFGDPNSCLLQCPLENSTALILICDVAGFYPREISISWRKDDVPLNESLYKNGIVTAAAGNISNTYSILKVGIEGAGGEGGRYTCVVHHSSSETEIIANENVPVGSCDCTFMGVASGELHNENQDEGAELDETNTVWNKVSTFIFLFVAALLYAGLVTFIKRLDVEKSRLISGATPTAPAMFPLSPCCQDQSEDQTTLGCMITGYFPEPVNVQWNSGAITTGIRTYPSIMHQSTGLYTLSSQLTIPTTTWNSGTFQCHVTHAASSSSINKEIEHCAAEESVAPTVQLFHSSCDFHSPDAIIELVCDISGFYPQEVKVNWLEGTQSKTSYSVTEPPRRDANSHTFSTTSRLNVSQAEWLQGTIYTCKVNHEGSQTQLERRAKKCEDDGHCPSGNIQIYLQHPTPEDLYINRDAKISCVVSNLESEEGLKLMWAREKPGSLKPDPLVVSLQPNGTYTAVGHLPITVQDWTEGEVFTCTVLHPNFTGPVTRKVAKSSGKRAPPRVYVFPPHRNEFNSPNQHVTLTCLAASFNPEDISVQWLKDNNAVMEDEYVNTPVLKDNREDAYFLYSKMTIPRSEWSNGSAFTCMVVHEALTMKFIQRTVERSQGNK</sequence>
<dbReference type="PANTHER" id="PTHR23411">
    <property type="entry name" value="TAPASIN"/>
    <property type="match status" value="1"/>
</dbReference>
<evidence type="ECO:0000313" key="10">
    <source>
        <dbReference type="EMBL" id="KAJ7313112.1"/>
    </source>
</evidence>
<gene>
    <name evidence="10" type="ORF">JRQ81_004382</name>
</gene>
<dbReference type="CDD" id="cd05768">
    <property type="entry name" value="IgC1_CH3_IgAGD_CH4_IgAEM"/>
    <property type="match status" value="1"/>
</dbReference>
<dbReference type="GO" id="GO:1903131">
    <property type="term" value="P:mononuclear cell differentiation"/>
    <property type="evidence" value="ECO:0007669"/>
    <property type="project" value="UniProtKB-ARBA"/>
</dbReference>
<keyword evidence="6" id="KW-1015">Disulfide bond</keyword>
<accession>A0A9Q0XF20</accession>
<feature type="domain" description="Ig-like" evidence="9">
    <location>
        <begin position="270"/>
        <end position="366"/>
    </location>
</feature>
<feature type="transmembrane region" description="Helical" evidence="8">
    <location>
        <begin position="798"/>
        <end position="818"/>
    </location>
</feature>
<evidence type="ECO:0000256" key="3">
    <source>
        <dbReference type="ARBA" id="ARBA00022475"/>
    </source>
</evidence>
<dbReference type="InterPro" id="IPR003597">
    <property type="entry name" value="Ig_C1-set"/>
</dbReference>
<protein>
    <recommendedName>
        <fullName evidence="9">Ig-like domain-containing protein</fullName>
    </recommendedName>
</protein>